<dbReference type="Proteomes" id="UP001145114">
    <property type="component" value="Unassembled WGS sequence"/>
</dbReference>
<comment type="caution">
    <text evidence="1">The sequence shown here is derived from an EMBL/GenBank/DDBJ whole genome shotgun (WGS) entry which is preliminary data.</text>
</comment>
<keyword evidence="2" id="KW-1185">Reference proteome</keyword>
<reference evidence="1" key="1">
    <citation type="submission" date="2022-06" db="EMBL/GenBank/DDBJ databases">
        <title>Phylogenomic reconstructions and comparative analyses of Kickxellomycotina fungi.</title>
        <authorList>
            <person name="Reynolds N.K."/>
            <person name="Stajich J.E."/>
            <person name="Barry K."/>
            <person name="Grigoriev I.V."/>
            <person name="Crous P."/>
            <person name="Smith M.E."/>
        </authorList>
    </citation>
    <scope>NUCLEOTIDE SEQUENCE</scope>
    <source>
        <strain evidence="1">RSA 2271</strain>
    </source>
</reference>
<sequence>MTAHNLAIVWGPNLYRTKNPLDDFHMYSADSHSNTLGAVLVLMINHFDLIFGNVLADKFGYNDLVDLDPAQWVVENLETIRVVTNGNDSSSPESAAREATT</sequence>
<protein>
    <submittedName>
        <fullName evidence="1">Uncharacterized protein</fullName>
    </submittedName>
</protein>
<organism evidence="1 2">
    <name type="scientific">Spiromyces aspiralis</name>
    <dbReference type="NCBI Taxonomy" id="68401"/>
    <lineage>
        <taxon>Eukaryota</taxon>
        <taxon>Fungi</taxon>
        <taxon>Fungi incertae sedis</taxon>
        <taxon>Zoopagomycota</taxon>
        <taxon>Kickxellomycotina</taxon>
        <taxon>Kickxellomycetes</taxon>
        <taxon>Kickxellales</taxon>
        <taxon>Kickxellaceae</taxon>
        <taxon>Spiromyces</taxon>
    </lineage>
</organism>
<dbReference type="EMBL" id="JAMZIH010001375">
    <property type="protein sequence ID" value="KAJ1678244.1"/>
    <property type="molecule type" value="Genomic_DNA"/>
</dbReference>
<name>A0ACC1HV59_9FUNG</name>
<proteinExistence type="predicted"/>
<accession>A0ACC1HV59</accession>
<evidence type="ECO:0000313" key="2">
    <source>
        <dbReference type="Proteomes" id="UP001145114"/>
    </source>
</evidence>
<gene>
    <name evidence="1" type="ORF">EV182_004468</name>
</gene>
<evidence type="ECO:0000313" key="1">
    <source>
        <dbReference type="EMBL" id="KAJ1678244.1"/>
    </source>
</evidence>